<keyword evidence="2" id="KW-1185">Reference proteome</keyword>
<dbReference type="EMBL" id="CP000360">
    <property type="protein sequence ID" value="ABF39434.1"/>
    <property type="molecule type" value="Genomic_DNA"/>
</dbReference>
<dbReference type="eggNOG" id="ENOG5032KKN">
    <property type="taxonomic scope" value="Bacteria"/>
</dbReference>
<dbReference type="STRING" id="204669.Acid345_0429"/>
<accession>Q1IUL6</accession>
<dbReference type="EnsemblBacteria" id="ABF39434">
    <property type="protein sequence ID" value="ABF39434"/>
    <property type="gene ID" value="Acid345_0429"/>
</dbReference>
<gene>
    <name evidence="1" type="ordered locus">Acid345_0429</name>
</gene>
<reference evidence="1 2" key="1">
    <citation type="journal article" date="2009" name="Appl. Environ. Microbiol.">
        <title>Three genomes from the phylum Acidobacteria provide insight into the lifestyles of these microorganisms in soils.</title>
        <authorList>
            <person name="Ward N.L."/>
            <person name="Challacombe J.F."/>
            <person name="Janssen P.H."/>
            <person name="Henrissat B."/>
            <person name="Coutinho P.M."/>
            <person name="Wu M."/>
            <person name="Xie G."/>
            <person name="Haft D.H."/>
            <person name="Sait M."/>
            <person name="Badger J."/>
            <person name="Barabote R.D."/>
            <person name="Bradley B."/>
            <person name="Brettin T.S."/>
            <person name="Brinkac L.M."/>
            <person name="Bruce D."/>
            <person name="Creasy T."/>
            <person name="Daugherty S.C."/>
            <person name="Davidsen T.M."/>
            <person name="DeBoy R.T."/>
            <person name="Detter J.C."/>
            <person name="Dodson R.J."/>
            <person name="Durkin A.S."/>
            <person name="Ganapathy A."/>
            <person name="Gwinn-Giglio M."/>
            <person name="Han C.S."/>
            <person name="Khouri H."/>
            <person name="Kiss H."/>
            <person name="Kothari S.P."/>
            <person name="Madupu R."/>
            <person name="Nelson K.E."/>
            <person name="Nelson W.C."/>
            <person name="Paulsen I."/>
            <person name="Penn K."/>
            <person name="Ren Q."/>
            <person name="Rosovitz M.J."/>
            <person name="Selengut J.D."/>
            <person name="Shrivastava S."/>
            <person name="Sullivan S.A."/>
            <person name="Tapia R."/>
            <person name="Thompson L.S."/>
            <person name="Watkins K.L."/>
            <person name="Yang Q."/>
            <person name="Yu C."/>
            <person name="Zafar N."/>
            <person name="Zhou L."/>
            <person name="Kuske C.R."/>
        </authorList>
    </citation>
    <scope>NUCLEOTIDE SEQUENCE [LARGE SCALE GENOMIC DNA]</scope>
    <source>
        <strain evidence="1 2">Ellin345</strain>
    </source>
</reference>
<dbReference type="AlphaFoldDB" id="Q1IUL6"/>
<dbReference type="RefSeq" id="WP_011521236.1">
    <property type="nucleotide sequence ID" value="NC_008009.1"/>
</dbReference>
<dbReference type="HOGENOM" id="CLU_637473_0_0_0"/>
<organism evidence="1 2">
    <name type="scientific">Koribacter versatilis (strain Ellin345)</name>
    <dbReference type="NCBI Taxonomy" id="204669"/>
    <lineage>
        <taxon>Bacteria</taxon>
        <taxon>Pseudomonadati</taxon>
        <taxon>Acidobacteriota</taxon>
        <taxon>Terriglobia</taxon>
        <taxon>Terriglobales</taxon>
        <taxon>Candidatus Korobacteraceae</taxon>
        <taxon>Candidatus Korobacter</taxon>
    </lineage>
</organism>
<evidence type="ECO:0000313" key="2">
    <source>
        <dbReference type="Proteomes" id="UP000002432"/>
    </source>
</evidence>
<protein>
    <recommendedName>
        <fullName evidence="3">DUF4380 domain-containing protein</fullName>
    </recommendedName>
</protein>
<evidence type="ECO:0008006" key="3">
    <source>
        <dbReference type="Google" id="ProtNLM"/>
    </source>
</evidence>
<proteinExistence type="predicted"/>
<evidence type="ECO:0000313" key="1">
    <source>
        <dbReference type="EMBL" id="ABF39434.1"/>
    </source>
</evidence>
<sequence length="450" mass="49718">MRLTHSFVLFALAGALSGAMCRAESPRKCRVEPVRFGGWNAQQVSNDWVALTIVPQLGGRLMQVAFHGHNYLFVNPKLEGKYFPPTPSKWFNYGGDKIWPLPEGSGDDQHWPGPIADVLDDGEYAFTVLSRGETCKVRLEGQSDPKTGLQYSRDISLQSDSPGIHFDATMKNASQRTIRWSMQSVSQYDLASEENPLKLNPKFFAFTAANPKTAYEDGYRLRLGQAEDTAVGVKNGLFTLHYNSFQREIWVDSTDGWLALVDGSSKFAMVEKFPHENEEYPGKATVIFYTNGPAVEFNADGVPHLTASDPANMPFYMEAEVNSPMISLQPGETYTLRTSWFPTRSGETLQSVAPAGVVNEPLRAQWESNGLRLSGLFGVFQSGELTAYFYDDKDGEAGLAGVQRVSPAELVQLQSIVTPPHGSTRVVLHVMSNLVDRGVLAETSFEPRGN</sequence>
<name>Q1IUL6_KORVE</name>
<dbReference type="KEGG" id="aba:Acid345_0429"/>
<dbReference type="Proteomes" id="UP000002432">
    <property type="component" value="Chromosome"/>
</dbReference>